<name>A0A919MV09_9ACTN</name>
<evidence type="ECO:0000256" key="3">
    <source>
        <dbReference type="ARBA" id="ARBA00022989"/>
    </source>
</evidence>
<evidence type="ECO:0000256" key="2">
    <source>
        <dbReference type="ARBA" id="ARBA00022692"/>
    </source>
</evidence>
<feature type="transmembrane region" description="Helical" evidence="5">
    <location>
        <begin position="108"/>
        <end position="126"/>
    </location>
</feature>
<gene>
    <name evidence="7" type="ORF">Ari01nite_83610</name>
</gene>
<feature type="domain" description="Integral membrane bound transporter" evidence="6">
    <location>
        <begin position="26"/>
        <end position="145"/>
    </location>
</feature>
<dbReference type="GO" id="GO:0016020">
    <property type="term" value="C:membrane"/>
    <property type="evidence" value="ECO:0007669"/>
    <property type="project" value="UniProtKB-SubCell"/>
</dbReference>
<keyword evidence="4 5" id="KW-0472">Membrane</keyword>
<dbReference type="AlphaFoldDB" id="A0A919MV09"/>
<reference evidence="7" key="1">
    <citation type="submission" date="2021-01" db="EMBL/GenBank/DDBJ databases">
        <title>Whole genome shotgun sequence of Actinoplanes rishiriensis NBRC 108556.</title>
        <authorList>
            <person name="Komaki H."/>
            <person name="Tamura T."/>
        </authorList>
    </citation>
    <scope>NUCLEOTIDE SEQUENCE</scope>
    <source>
        <strain evidence="7">NBRC 108556</strain>
    </source>
</reference>
<feature type="transmembrane region" description="Helical" evidence="5">
    <location>
        <begin position="61"/>
        <end position="80"/>
    </location>
</feature>
<dbReference type="InterPro" id="IPR049453">
    <property type="entry name" value="Memb_transporter_dom"/>
</dbReference>
<keyword evidence="3 5" id="KW-1133">Transmembrane helix</keyword>
<feature type="transmembrane region" description="Helical" evidence="5">
    <location>
        <begin position="12"/>
        <end position="30"/>
    </location>
</feature>
<evidence type="ECO:0000259" key="6">
    <source>
        <dbReference type="Pfam" id="PF13515"/>
    </source>
</evidence>
<dbReference type="Pfam" id="PF13515">
    <property type="entry name" value="FUSC_2"/>
    <property type="match status" value="1"/>
</dbReference>
<protein>
    <submittedName>
        <fullName evidence="7">FUSC family protein</fullName>
    </submittedName>
</protein>
<dbReference type="RefSeq" id="WP_239163473.1">
    <property type="nucleotide sequence ID" value="NZ_BOMV01000092.1"/>
</dbReference>
<comment type="subcellular location">
    <subcellularLocation>
        <location evidence="1">Membrane</location>
        <topology evidence="1">Multi-pass membrane protein</topology>
    </subcellularLocation>
</comment>
<evidence type="ECO:0000256" key="1">
    <source>
        <dbReference type="ARBA" id="ARBA00004141"/>
    </source>
</evidence>
<evidence type="ECO:0000256" key="5">
    <source>
        <dbReference type="SAM" id="Phobius"/>
    </source>
</evidence>
<evidence type="ECO:0000256" key="4">
    <source>
        <dbReference type="ARBA" id="ARBA00023136"/>
    </source>
</evidence>
<keyword evidence="8" id="KW-1185">Reference proteome</keyword>
<sequence>MVWTRSQRWIRAVWPLAQQSAAAVVAWLIAVRVAGHADPFFAPIAAVVGLNATLGQRGSNAVRLVSGVVIGVLVGEVAVWLAGGGVRTLAVATFTAILLARVVDGARIVLAQAAVSVILVVVLVHPERGGDRMVDAVIGAAVALAFSQVLFTPEPLRLLRRAEAAVLSSLADGLRMTGDAVEHGDQQRAMAATVKLRSVRDDLTALGTARSASDRITRHGLAWRRRAALVVAERAGADHLDLLAGSCLMLTRTATAVDGPERARLAAVIRHLAGAMDEVAENPGGQDTRQNMAEDGVELAMWLVEHGARVSAQSALAAAQGSVRMVAADVMVFAGADPGLVFTDPIPARPDE</sequence>
<accession>A0A919MV09</accession>
<proteinExistence type="predicted"/>
<organism evidence="7 8">
    <name type="scientific">Paractinoplanes rishiriensis</name>
    <dbReference type="NCBI Taxonomy" id="1050105"/>
    <lineage>
        <taxon>Bacteria</taxon>
        <taxon>Bacillati</taxon>
        <taxon>Actinomycetota</taxon>
        <taxon>Actinomycetes</taxon>
        <taxon>Micromonosporales</taxon>
        <taxon>Micromonosporaceae</taxon>
        <taxon>Paractinoplanes</taxon>
    </lineage>
</organism>
<evidence type="ECO:0000313" key="8">
    <source>
        <dbReference type="Proteomes" id="UP000636960"/>
    </source>
</evidence>
<dbReference type="EMBL" id="BOMV01000092">
    <property type="protein sequence ID" value="GIF00897.1"/>
    <property type="molecule type" value="Genomic_DNA"/>
</dbReference>
<dbReference type="Proteomes" id="UP000636960">
    <property type="component" value="Unassembled WGS sequence"/>
</dbReference>
<comment type="caution">
    <text evidence="7">The sequence shown here is derived from an EMBL/GenBank/DDBJ whole genome shotgun (WGS) entry which is preliminary data.</text>
</comment>
<keyword evidence="2 5" id="KW-0812">Transmembrane</keyword>
<evidence type="ECO:0000313" key="7">
    <source>
        <dbReference type="EMBL" id="GIF00897.1"/>
    </source>
</evidence>